<evidence type="ECO:0000256" key="2">
    <source>
        <dbReference type="SAM" id="SignalP"/>
    </source>
</evidence>
<dbReference type="AlphaFoldDB" id="A0A0D2UT58"/>
<feature type="signal peptide" evidence="2">
    <location>
        <begin position="1"/>
        <end position="34"/>
    </location>
</feature>
<evidence type="ECO:0000313" key="3">
    <source>
        <dbReference type="EMBL" id="KJE98136.1"/>
    </source>
</evidence>
<dbReference type="PhylomeDB" id="A0A0D2UT58"/>
<gene>
    <name evidence="3" type="ORF">CAOG_008150</name>
</gene>
<dbReference type="Proteomes" id="UP000008743">
    <property type="component" value="Unassembled WGS sequence"/>
</dbReference>
<dbReference type="RefSeq" id="XP_004342751.1">
    <property type="nucleotide sequence ID" value="XM_004342702.2"/>
</dbReference>
<organism evidence="3 4">
    <name type="scientific">Capsaspora owczarzaki (strain ATCC 30864)</name>
    <dbReference type="NCBI Taxonomy" id="595528"/>
    <lineage>
        <taxon>Eukaryota</taxon>
        <taxon>Filasterea</taxon>
        <taxon>Capsaspora</taxon>
    </lineage>
</organism>
<accession>A0A0D2UT58</accession>
<evidence type="ECO:0000313" key="4">
    <source>
        <dbReference type="Proteomes" id="UP000008743"/>
    </source>
</evidence>
<evidence type="ECO:0000256" key="1">
    <source>
        <dbReference type="SAM" id="Coils"/>
    </source>
</evidence>
<feature type="coiled-coil region" evidence="1">
    <location>
        <begin position="56"/>
        <end position="175"/>
    </location>
</feature>
<dbReference type="InParanoid" id="A0A0D2UT58"/>
<keyword evidence="4" id="KW-1185">Reference proteome</keyword>
<reference evidence="4" key="1">
    <citation type="submission" date="2011-02" db="EMBL/GenBank/DDBJ databases">
        <title>The Genome Sequence of Capsaspora owczarzaki ATCC 30864.</title>
        <authorList>
            <person name="Russ C."/>
            <person name="Cuomo C."/>
            <person name="Burger G."/>
            <person name="Gray M.W."/>
            <person name="Holland P.W.H."/>
            <person name="King N."/>
            <person name="Lang F.B.F."/>
            <person name="Roger A.J."/>
            <person name="Ruiz-Trillo I."/>
            <person name="Young S.K."/>
            <person name="Zeng Q."/>
            <person name="Gargeya S."/>
            <person name="Alvarado L."/>
            <person name="Berlin A."/>
            <person name="Chapman S.B."/>
            <person name="Chen Z."/>
            <person name="Freedman E."/>
            <person name="Gellesch M."/>
            <person name="Goldberg J."/>
            <person name="Griggs A."/>
            <person name="Gujja S."/>
            <person name="Heilman E."/>
            <person name="Heiman D."/>
            <person name="Howarth C."/>
            <person name="Mehta T."/>
            <person name="Neiman D."/>
            <person name="Pearson M."/>
            <person name="Roberts A."/>
            <person name="Saif S."/>
            <person name="Shea T."/>
            <person name="Shenoy N."/>
            <person name="Sisk P."/>
            <person name="Stolte C."/>
            <person name="Sykes S."/>
            <person name="White J."/>
            <person name="Yandava C."/>
            <person name="Haas B."/>
            <person name="Nusbaum C."/>
            <person name="Birren B."/>
        </authorList>
    </citation>
    <scope>NUCLEOTIDE SEQUENCE</scope>
    <source>
        <strain evidence="4">ATCC 30864</strain>
    </source>
</reference>
<keyword evidence="2" id="KW-0732">Signal</keyword>
<sequence length="594" mass="65708">MERKSCLRTGVVFLVIAALLANLVVLMQQQKAEAQQHVIEDEAKPANLVAAEEQARLAAIAELEAAKIQLQDATAKRAELESAAIVAKNQVEDAQKALLAMQTELSAATQRANDAQKLLEQRNGELFTLQTSTSELERQAKAAALQTIESLQKELDAAKLESDSIRTQLDAAKLELEKQPTGGVATPVSQPETHPLAGYFQDMAAVARIFMSTPKPEQLAKDAPRVFIELAGHLRSQSKNLVNFASLVESFQRQGANVFLSEYTWTLIDDNQAKTWWKGDPAGYVEGQTARYGQPVDIIREQIEPELARLHVPYLIVVGQSGEERGDAPFNRLRSWIGAHRATNKLAKALNMSEPRPDDILIFTRPDILLDSSIDLSTLAPYFQRNPMTAFVLGHVPNQPGSKYDPSDVIWITTRRAQDALMHSVLYLNEENKGPGAYGGSGPMHPFQVMFFKCSPVTARYLPSSFRIFIHRLHDDMVALPHQSTPYTGAHPVNAPIDIVSSQQCKKPFFGYTRESLGPKDANHNEITSVLQMQRQSSPLTVEIATQKTTFRSPNLDDQTDQVLYCPYLDPAPGFTPGYEGVLAKGELVSPYIL</sequence>
<protein>
    <submittedName>
        <fullName evidence="3">Uncharacterized protein</fullName>
    </submittedName>
</protein>
<feature type="chain" id="PRO_5002253067" evidence="2">
    <location>
        <begin position="35"/>
        <end position="594"/>
    </location>
</feature>
<dbReference type="EMBL" id="KE346376">
    <property type="protein sequence ID" value="KJE98136.1"/>
    <property type="molecule type" value="Genomic_DNA"/>
</dbReference>
<proteinExistence type="predicted"/>
<keyword evidence="1" id="KW-0175">Coiled coil</keyword>
<name>A0A0D2UT58_CAPO3</name>